<reference evidence="3" key="1">
    <citation type="journal article" date="2017" name="Cell">
        <title>Insights into land plant evolution garnered from the Marchantia polymorpha genome.</title>
        <authorList>
            <person name="Bowman J.L."/>
            <person name="Kohchi T."/>
            <person name="Yamato K.T."/>
            <person name="Jenkins J."/>
            <person name="Shu S."/>
            <person name="Ishizaki K."/>
            <person name="Yamaoka S."/>
            <person name="Nishihama R."/>
            <person name="Nakamura Y."/>
            <person name="Berger F."/>
            <person name="Adam C."/>
            <person name="Aki S.S."/>
            <person name="Althoff F."/>
            <person name="Araki T."/>
            <person name="Arteaga-Vazquez M.A."/>
            <person name="Balasubrmanian S."/>
            <person name="Barry K."/>
            <person name="Bauer D."/>
            <person name="Boehm C.R."/>
            <person name="Briginshaw L."/>
            <person name="Caballero-Perez J."/>
            <person name="Catarino B."/>
            <person name="Chen F."/>
            <person name="Chiyoda S."/>
            <person name="Chovatia M."/>
            <person name="Davies K.M."/>
            <person name="Delmans M."/>
            <person name="Demura T."/>
            <person name="Dierschke T."/>
            <person name="Dolan L."/>
            <person name="Dorantes-Acosta A.E."/>
            <person name="Eklund D.M."/>
            <person name="Florent S.N."/>
            <person name="Flores-Sandoval E."/>
            <person name="Fujiyama A."/>
            <person name="Fukuzawa H."/>
            <person name="Galik B."/>
            <person name="Grimanelli D."/>
            <person name="Grimwood J."/>
            <person name="Grossniklaus U."/>
            <person name="Hamada T."/>
            <person name="Haseloff J."/>
            <person name="Hetherington A.J."/>
            <person name="Higo A."/>
            <person name="Hirakawa Y."/>
            <person name="Hundley H.N."/>
            <person name="Ikeda Y."/>
            <person name="Inoue K."/>
            <person name="Inoue S.I."/>
            <person name="Ishida S."/>
            <person name="Jia Q."/>
            <person name="Kakita M."/>
            <person name="Kanazawa T."/>
            <person name="Kawai Y."/>
            <person name="Kawashima T."/>
            <person name="Kennedy M."/>
            <person name="Kinose K."/>
            <person name="Kinoshita T."/>
            <person name="Kohara Y."/>
            <person name="Koide E."/>
            <person name="Komatsu K."/>
            <person name="Kopischke S."/>
            <person name="Kubo M."/>
            <person name="Kyozuka J."/>
            <person name="Lagercrantz U."/>
            <person name="Lin S.S."/>
            <person name="Lindquist E."/>
            <person name="Lipzen A.M."/>
            <person name="Lu C.W."/>
            <person name="De Luna E."/>
            <person name="Martienssen R.A."/>
            <person name="Minamino N."/>
            <person name="Mizutani M."/>
            <person name="Mizutani M."/>
            <person name="Mochizuki N."/>
            <person name="Monte I."/>
            <person name="Mosher R."/>
            <person name="Nagasaki H."/>
            <person name="Nakagami H."/>
            <person name="Naramoto S."/>
            <person name="Nishitani K."/>
            <person name="Ohtani M."/>
            <person name="Okamoto T."/>
            <person name="Okumura M."/>
            <person name="Phillips J."/>
            <person name="Pollak B."/>
            <person name="Reinders A."/>
            <person name="Rovekamp M."/>
            <person name="Sano R."/>
            <person name="Sawa S."/>
            <person name="Schmid M.W."/>
            <person name="Shirakawa M."/>
            <person name="Solano R."/>
            <person name="Spunde A."/>
            <person name="Suetsugu N."/>
            <person name="Sugano S."/>
            <person name="Sugiyama A."/>
            <person name="Sun R."/>
            <person name="Suzuki Y."/>
            <person name="Takenaka M."/>
            <person name="Takezawa D."/>
            <person name="Tomogane H."/>
            <person name="Tsuzuki M."/>
            <person name="Ueda T."/>
            <person name="Umeda M."/>
            <person name="Ward J.M."/>
            <person name="Watanabe Y."/>
            <person name="Yazaki K."/>
            <person name="Yokoyama R."/>
            <person name="Yoshitake Y."/>
            <person name="Yotsui I."/>
            <person name="Zachgo S."/>
            <person name="Schmutz J."/>
        </authorList>
    </citation>
    <scope>NUCLEOTIDE SEQUENCE [LARGE SCALE GENOMIC DNA]</scope>
    <source>
        <strain evidence="3">Tak-1</strain>
    </source>
</reference>
<keyword evidence="3" id="KW-1185">Reference proteome</keyword>
<dbReference type="EMBL" id="KZ772693">
    <property type="protein sequence ID" value="PTQ44197.1"/>
    <property type="molecule type" value="Genomic_DNA"/>
</dbReference>
<dbReference type="Gene3D" id="1.10.2000.10">
    <property type="entry name" value="Frizzled cysteine-rich domain"/>
    <property type="match status" value="1"/>
</dbReference>
<dbReference type="Proteomes" id="UP000244005">
    <property type="component" value="Unassembled WGS sequence"/>
</dbReference>
<name>A0A2R6XDL2_MARPO</name>
<gene>
    <name evidence="2" type="ORF">MARPO_0021s0061</name>
</gene>
<dbReference type="InterPro" id="IPR036790">
    <property type="entry name" value="Frizzled_dom_sf"/>
</dbReference>
<evidence type="ECO:0000313" key="2">
    <source>
        <dbReference type="EMBL" id="PTQ44197.1"/>
    </source>
</evidence>
<dbReference type="Gramene" id="Mp2g06060.1">
    <property type="protein sequence ID" value="Mp2g06060.1.cds"/>
    <property type="gene ID" value="Mp2g06060"/>
</dbReference>
<accession>A0A2R6XDL2</accession>
<sequence length="353" mass="39777">MLIDQMNAVRAVVFQVIWLHVASVQARSPSIGPTCDHLEVSSCKIHHSVDKNNQPDLRYYYEECFDKVCTEINPAKPPPPPPADFWLSRPRELQTEEAKLGPHSRPTSAFDFQNRTFAAFAPSVGQAKTVITAGRDAYVSDYMERYSDPEWIGVDSEGRFIRAESPQQYWFCSGGSKGTPGTPDVSTVNSENETYAGVEYNARVSTNTSRPLGLTEDMRAHCEFLRFKSFLLLTSCDRMTVDCRYDCLPTYRALMCALFFPQCEPYHGPYSEPGTRDIQTNTSGGVIYGPANITDDIGAKFIIIKPCRALCYEVERRCTAETQWQCDLKEGRDWSNAPYCNSVNQRDGKSMNP</sequence>
<protein>
    <recommendedName>
        <fullName evidence="4">FZ domain-containing protein</fullName>
    </recommendedName>
</protein>
<evidence type="ECO:0008006" key="4">
    <source>
        <dbReference type="Google" id="ProtNLM"/>
    </source>
</evidence>
<evidence type="ECO:0000313" key="3">
    <source>
        <dbReference type="Proteomes" id="UP000244005"/>
    </source>
</evidence>
<keyword evidence="1" id="KW-0732">Signal</keyword>
<feature type="signal peptide" evidence="1">
    <location>
        <begin position="1"/>
        <end position="26"/>
    </location>
</feature>
<proteinExistence type="predicted"/>
<dbReference type="AlphaFoldDB" id="A0A2R6XDL2"/>
<feature type="chain" id="PRO_5015336154" description="FZ domain-containing protein" evidence="1">
    <location>
        <begin position="27"/>
        <end position="353"/>
    </location>
</feature>
<evidence type="ECO:0000256" key="1">
    <source>
        <dbReference type="SAM" id="SignalP"/>
    </source>
</evidence>
<dbReference type="OrthoDB" id="10434492at2759"/>
<organism evidence="2 3">
    <name type="scientific">Marchantia polymorpha</name>
    <name type="common">Common liverwort</name>
    <name type="synonym">Marchantia aquatica</name>
    <dbReference type="NCBI Taxonomy" id="3197"/>
    <lineage>
        <taxon>Eukaryota</taxon>
        <taxon>Viridiplantae</taxon>
        <taxon>Streptophyta</taxon>
        <taxon>Embryophyta</taxon>
        <taxon>Marchantiophyta</taxon>
        <taxon>Marchantiopsida</taxon>
        <taxon>Marchantiidae</taxon>
        <taxon>Marchantiales</taxon>
        <taxon>Marchantiaceae</taxon>
        <taxon>Marchantia</taxon>
    </lineage>
</organism>